<accession>A0A9P0FP44</accession>
<dbReference type="EMBL" id="OV121140">
    <property type="protein sequence ID" value="CAH0563571.1"/>
    <property type="molecule type" value="Genomic_DNA"/>
</dbReference>
<keyword evidence="4 6" id="KW-1133">Transmembrane helix</keyword>
<evidence type="ECO:0000256" key="2">
    <source>
        <dbReference type="ARBA" id="ARBA00022692"/>
    </source>
</evidence>
<protein>
    <recommendedName>
        <fullName evidence="10">Cation-dependent mannose-6-phosphate receptor</fullName>
    </recommendedName>
</protein>
<keyword evidence="5 6" id="KW-0472">Membrane</keyword>
<keyword evidence="3 7" id="KW-0732">Signal</keyword>
<evidence type="ECO:0000256" key="4">
    <source>
        <dbReference type="ARBA" id="ARBA00022989"/>
    </source>
</evidence>
<dbReference type="PANTHER" id="PTHR15071">
    <property type="entry name" value="MANNOSE-6-PHOSPHATE RECEPTOR FAMILY MEMBER"/>
    <property type="match status" value="1"/>
</dbReference>
<name>A0A9P0FP44_BRAAE</name>
<dbReference type="InterPro" id="IPR018939">
    <property type="entry name" value="Autophagy-rel_prot_27"/>
</dbReference>
<evidence type="ECO:0000256" key="7">
    <source>
        <dbReference type="SAM" id="SignalP"/>
    </source>
</evidence>
<comment type="subcellular location">
    <subcellularLocation>
        <location evidence="1">Membrane</location>
        <topology evidence="1">Single-pass membrane protein</topology>
    </subcellularLocation>
</comment>
<keyword evidence="9" id="KW-1185">Reference proteome</keyword>
<feature type="transmembrane region" description="Helical" evidence="6">
    <location>
        <begin position="179"/>
        <end position="202"/>
    </location>
</feature>
<gene>
    <name evidence="8" type="ORF">MELIAE_LOCUS12362</name>
</gene>
<organism evidence="8 9">
    <name type="scientific">Brassicogethes aeneus</name>
    <name type="common">Rape pollen beetle</name>
    <name type="synonym">Meligethes aeneus</name>
    <dbReference type="NCBI Taxonomy" id="1431903"/>
    <lineage>
        <taxon>Eukaryota</taxon>
        <taxon>Metazoa</taxon>
        <taxon>Ecdysozoa</taxon>
        <taxon>Arthropoda</taxon>
        <taxon>Hexapoda</taxon>
        <taxon>Insecta</taxon>
        <taxon>Pterygota</taxon>
        <taxon>Neoptera</taxon>
        <taxon>Endopterygota</taxon>
        <taxon>Coleoptera</taxon>
        <taxon>Polyphaga</taxon>
        <taxon>Cucujiformia</taxon>
        <taxon>Nitidulidae</taxon>
        <taxon>Meligethinae</taxon>
        <taxon>Brassicogethes</taxon>
    </lineage>
</organism>
<dbReference type="GO" id="GO:0005802">
    <property type="term" value="C:trans-Golgi network"/>
    <property type="evidence" value="ECO:0007669"/>
    <property type="project" value="TreeGrafter"/>
</dbReference>
<dbReference type="Pfam" id="PF09451">
    <property type="entry name" value="ATG27"/>
    <property type="match status" value="1"/>
</dbReference>
<evidence type="ECO:0000256" key="6">
    <source>
        <dbReference type="SAM" id="Phobius"/>
    </source>
</evidence>
<evidence type="ECO:0000256" key="5">
    <source>
        <dbReference type="ARBA" id="ARBA00023136"/>
    </source>
</evidence>
<feature type="chain" id="PRO_5040106057" description="Cation-dependent mannose-6-phosphate receptor" evidence="7">
    <location>
        <begin position="22"/>
        <end position="249"/>
    </location>
</feature>
<evidence type="ECO:0000256" key="3">
    <source>
        <dbReference type="ARBA" id="ARBA00022729"/>
    </source>
</evidence>
<dbReference type="Proteomes" id="UP001154078">
    <property type="component" value="Chromosome 9"/>
</dbReference>
<dbReference type="AlphaFoldDB" id="A0A9P0FP44"/>
<feature type="signal peptide" evidence="7">
    <location>
        <begin position="1"/>
        <end position="21"/>
    </location>
</feature>
<dbReference type="GO" id="GO:0000139">
    <property type="term" value="C:Golgi membrane"/>
    <property type="evidence" value="ECO:0007669"/>
    <property type="project" value="UniProtKB-SubCell"/>
</dbReference>
<reference evidence="8" key="1">
    <citation type="submission" date="2021-12" db="EMBL/GenBank/DDBJ databases">
        <authorList>
            <person name="King R."/>
        </authorList>
    </citation>
    <scope>NUCLEOTIDE SEQUENCE</scope>
</reference>
<sequence>MDKVLLILVIFATFFLSLALAEDQQQCVKQDACHCQINEFSRIDISKLTDTHLEDTLLSARLTYYFFGCSDTKKDGSFFGLNSTNISYIGSLFLFNQTNKNVTVLGTTKNMQFEFIKDNNNYELVYKVKDNITAYLTLTCDHTNPSYIKIIDQNSNRLVLSSPHACILKEPHTTSTGSVLVIIFVVGCMVYFIGGALMLYFLRGARGIELVPNIEFWRELPGLIRDGTIFLFSGCRPTYVSTAETYDRI</sequence>
<keyword evidence="2 6" id="KW-0812">Transmembrane</keyword>
<dbReference type="OrthoDB" id="29460at2759"/>
<evidence type="ECO:0000313" key="8">
    <source>
        <dbReference type="EMBL" id="CAH0563571.1"/>
    </source>
</evidence>
<dbReference type="PANTHER" id="PTHR15071:SF0">
    <property type="entry name" value="MANNOSE 6-PHOSPHATE RECEPTOR-LIKE PROTEIN 1"/>
    <property type="match status" value="1"/>
</dbReference>
<evidence type="ECO:0000313" key="9">
    <source>
        <dbReference type="Proteomes" id="UP001154078"/>
    </source>
</evidence>
<proteinExistence type="predicted"/>
<evidence type="ECO:0008006" key="10">
    <source>
        <dbReference type="Google" id="ProtNLM"/>
    </source>
</evidence>
<evidence type="ECO:0000256" key="1">
    <source>
        <dbReference type="ARBA" id="ARBA00004167"/>
    </source>
</evidence>